<dbReference type="AlphaFoldDB" id="A0A0D0BA55"/>
<evidence type="ECO:0000313" key="2">
    <source>
        <dbReference type="EMBL" id="KIK46589.1"/>
    </source>
</evidence>
<dbReference type="HOGENOM" id="CLU_3130037_0_0_1"/>
<feature type="non-terminal residue" evidence="2">
    <location>
        <position position="50"/>
    </location>
</feature>
<dbReference type="Proteomes" id="UP000054485">
    <property type="component" value="Unassembled WGS sequence"/>
</dbReference>
<evidence type="ECO:0000256" key="1">
    <source>
        <dbReference type="SAM" id="SignalP"/>
    </source>
</evidence>
<feature type="signal peptide" evidence="1">
    <location>
        <begin position="1"/>
        <end position="17"/>
    </location>
</feature>
<dbReference type="EMBL" id="KN835157">
    <property type="protein sequence ID" value="KIK46589.1"/>
    <property type="molecule type" value="Genomic_DNA"/>
</dbReference>
<organism evidence="2 3">
    <name type="scientific">Suillus luteus UH-Slu-Lm8-n1</name>
    <dbReference type="NCBI Taxonomy" id="930992"/>
    <lineage>
        <taxon>Eukaryota</taxon>
        <taxon>Fungi</taxon>
        <taxon>Dikarya</taxon>
        <taxon>Basidiomycota</taxon>
        <taxon>Agaricomycotina</taxon>
        <taxon>Agaricomycetes</taxon>
        <taxon>Agaricomycetidae</taxon>
        <taxon>Boletales</taxon>
        <taxon>Suillineae</taxon>
        <taxon>Suillaceae</taxon>
        <taxon>Suillus</taxon>
    </lineage>
</organism>
<protein>
    <submittedName>
        <fullName evidence="2">Uncharacterized protein</fullName>
    </submittedName>
</protein>
<proteinExistence type="predicted"/>
<accession>A0A0D0BA55</accession>
<reference evidence="3" key="2">
    <citation type="submission" date="2015-01" db="EMBL/GenBank/DDBJ databases">
        <title>Evolutionary Origins and Diversification of the Mycorrhizal Mutualists.</title>
        <authorList>
            <consortium name="DOE Joint Genome Institute"/>
            <consortium name="Mycorrhizal Genomics Consortium"/>
            <person name="Kohler A."/>
            <person name="Kuo A."/>
            <person name="Nagy L.G."/>
            <person name="Floudas D."/>
            <person name="Copeland A."/>
            <person name="Barry K.W."/>
            <person name="Cichocki N."/>
            <person name="Veneault-Fourrey C."/>
            <person name="LaButti K."/>
            <person name="Lindquist E.A."/>
            <person name="Lipzen A."/>
            <person name="Lundell T."/>
            <person name="Morin E."/>
            <person name="Murat C."/>
            <person name="Riley R."/>
            <person name="Ohm R."/>
            <person name="Sun H."/>
            <person name="Tunlid A."/>
            <person name="Henrissat B."/>
            <person name="Grigoriev I.V."/>
            <person name="Hibbett D.S."/>
            <person name="Martin F."/>
        </authorList>
    </citation>
    <scope>NUCLEOTIDE SEQUENCE [LARGE SCALE GENOMIC DNA]</scope>
    <source>
        <strain evidence="3">UH-Slu-Lm8-n1</strain>
    </source>
</reference>
<keyword evidence="1" id="KW-0732">Signal</keyword>
<keyword evidence="3" id="KW-1185">Reference proteome</keyword>
<name>A0A0D0BA55_9AGAM</name>
<feature type="chain" id="PRO_5002207960" evidence="1">
    <location>
        <begin position="18"/>
        <end position="50"/>
    </location>
</feature>
<reference evidence="2 3" key="1">
    <citation type="submission" date="2014-04" db="EMBL/GenBank/DDBJ databases">
        <authorList>
            <consortium name="DOE Joint Genome Institute"/>
            <person name="Kuo A."/>
            <person name="Ruytinx J."/>
            <person name="Rineau F."/>
            <person name="Colpaert J."/>
            <person name="Kohler A."/>
            <person name="Nagy L.G."/>
            <person name="Floudas D."/>
            <person name="Copeland A."/>
            <person name="Barry K.W."/>
            <person name="Cichocki N."/>
            <person name="Veneault-Fourrey C."/>
            <person name="LaButti K."/>
            <person name="Lindquist E.A."/>
            <person name="Lipzen A."/>
            <person name="Lundell T."/>
            <person name="Morin E."/>
            <person name="Murat C."/>
            <person name="Sun H."/>
            <person name="Tunlid A."/>
            <person name="Henrissat B."/>
            <person name="Grigoriev I.V."/>
            <person name="Hibbett D.S."/>
            <person name="Martin F."/>
            <person name="Nordberg H.P."/>
            <person name="Cantor M.N."/>
            <person name="Hua S.X."/>
        </authorList>
    </citation>
    <scope>NUCLEOTIDE SEQUENCE [LARGE SCALE GENOMIC DNA]</scope>
    <source>
        <strain evidence="2 3">UH-Slu-Lm8-n1</strain>
    </source>
</reference>
<gene>
    <name evidence="2" type="ORF">CY34DRAFT_800271</name>
</gene>
<evidence type="ECO:0000313" key="3">
    <source>
        <dbReference type="Proteomes" id="UP000054485"/>
    </source>
</evidence>
<sequence>MTVMFVGALLLSGHASAASRATAMKYILSSVGRAKLSPRRFYADYMENWT</sequence>
<dbReference type="InParanoid" id="A0A0D0BA55"/>